<evidence type="ECO:0000256" key="14">
    <source>
        <dbReference type="RuleBase" id="RU003346"/>
    </source>
</evidence>
<evidence type="ECO:0000313" key="18">
    <source>
        <dbReference type="EMBL" id="CAB9496242.1"/>
    </source>
</evidence>
<comment type="catalytic activity">
    <reaction evidence="10">
        <text>D-mannose(out) = D-mannose(in)</text>
        <dbReference type="Rhea" id="RHEA:78391"/>
        <dbReference type="ChEBI" id="CHEBI:4208"/>
    </reaction>
    <physiologicalReaction direction="left-to-right" evidence="10">
        <dbReference type="Rhea" id="RHEA:78392"/>
    </physiologicalReaction>
</comment>
<evidence type="ECO:0000256" key="13">
    <source>
        <dbReference type="ARBA" id="ARBA00044780"/>
    </source>
</evidence>
<feature type="transmembrane region" description="Helical" evidence="16">
    <location>
        <begin position="169"/>
        <end position="187"/>
    </location>
</feature>
<dbReference type="OrthoDB" id="6612291at2759"/>
<dbReference type="PANTHER" id="PTHR48022">
    <property type="entry name" value="PLASTIDIC GLUCOSE TRANSPORTER 4"/>
    <property type="match status" value="1"/>
</dbReference>
<evidence type="ECO:0000256" key="9">
    <source>
        <dbReference type="ARBA" id="ARBA00044656"/>
    </source>
</evidence>
<evidence type="ECO:0000256" key="4">
    <source>
        <dbReference type="ARBA" id="ARBA00022692"/>
    </source>
</evidence>
<feature type="region of interest" description="Disordered" evidence="15">
    <location>
        <begin position="1"/>
        <end position="72"/>
    </location>
</feature>
<feature type="transmembrane region" description="Helical" evidence="16">
    <location>
        <begin position="229"/>
        <end position="249"/>
    </location>
</feature>
<keyword evidence="6 16" id="KW-0472">Membrane</keyword>
<feature type="transmembrane region" description="Helical" evidence="16">
    <location>
        <begin position="409"/>
        <end position="429"/>
    </location>
</feature>
<accession>A0A9N8H1E7</accession>
<dbReference type="GO" id="GO:0016020">
    <property type="term" value="C:membrane"/>
    <property type="evidence" value="ECO:0007669"/>
    <property type="project" value="UniProtKB-SubCell"/>
</dbReference>
<evidence type="ECO:0000256" key="3">
    <source>
        <dbReference type="ARBA" id="ARBA00011738"/>
    </source>
</evidence>
<dbReference type="NCBIfam" id="TIGR00879">
    <property type="entry name" value="SP"/>
    <property type="match status" value="1"/>
</dbReference>
<organism evidence="18 19">
    <name type="scientific">Seminavis robusta</name>
    <dbReference type="NCBI Taxonomy" id="568900"/>
    <lineage>
        <taxon>Eukaryota</taxon>
        <taxon>Sar</taxon>
        <taxon>Stramenopiles</taxon>
        <taxon>Ochrophyta</taxon>
        <taxon>Bacillariophyta</taxon>
        <taxon>Bacillariophyceae</taxon>
        <taxon>Bacillariophycidae</taxon>
        <taxon>Naviculales</taxon>
        <taxon>Naviculaceae</taxon>
        <taxon>Seminavis</taxon>
    </lineage>
</organism>
<dbReference type="AlphaFoldDB" id="A0A9N8H1E7"/>
<evidence type="ECO:0000256" key="5">
    <source>
        <dbReference type="ARBA" id="ARBA00022989"/>
    </source>
</evidence>
<evidence type="ECO:0000256" key="8">
    <source>
        <dbReference type="ARBA" id="ARBA00044648"/>
    </source>
</evidence>
<reference evidence="18" key="1">
    <citation type="submission" date="2020-06" db="EMBL/GenBank/DDBJ databases">
        <authorList>
            <consortium name="Plant Systems Biology data submission"/>
        </authorList>
    </citation>
    <scope>NUCLEOTIDE SEQUENCE</scope>
    <source>
        <strain evidence="18">D6</strain>
    </source>
</reference>
<name>A0A9N8H1E7_9STRA</name>
<evidence type="ECO:0000256" key="10">
    <source>
        <dbReference type="ARBA" id="ARBA00044662"/>
    </source>
</evidence>
<dbReference type="PRINTS" id="PR00171">
    <property type="entry name" value="SUGRTRNSPORT"/>
</dbReference>
<feature type="domain" description="Major facilitator superfamily (MFS) profile" evidence="17">
    <location>
        <begin position="86"/>
        <end position="527"/>
    </location>
</feature>
<keyword evidence="4 16" id="KW-0812">Transmembrane</keyword>
<dbReference type="PROSITE" id="PS50850">
    <property type="entry name" value="MFS"/>
    <property type="match status" value="1"/>
</dbReference>
<dbReference type="Pfam" id="PF00083">
    <property type="entry name" value="Sugar_tr"/>
    <property type="match status" value="1"/>
</dbReference>
<keyword evidence="5 16" id="KW-1133">Transmembrane helix</keyword>
<evidence type="ECO:0000256" key="6">
    <source>
        <dbReference type="ARBA" id="ARBA00023136"/>
    </source>
</evidence>
<evidence type="ECO:0000256" key="15">
    <source>
        <dbReference type="SAM" id="MobiDB-lite"/>
    </source>
</evidence>
<comment type="catalytic activity">
    <reaction evidence="9">
        <text>D-xylose(out) = D-xylose(in)</text>
        <dbReference type="Rhea" id="RHEA:78427"/>
        <dbReference type="ChEBI" id="CHEBI:53455"/>
    </reaction>
    <physiologicalReaction direction="left-to-right" evidence="9">
        <dbReference type="Rhea" id="RHEA:78428"/>
    </physiologicalReaction>
</comment>
<feature type="transmembrane region" description="Helical" evidence="16">
    <location>
        <begin position="499"/>
        <end position="522"/>
    </location>
</feature>
<comment type="catalytic activity">
    <reaction evidence="7">
        <text>D-galactose(in) = D-galactose(out)</text>
        <dbReference type="Rhea" id="RHEA:34915"/>
        <dbReference type="ChEBI" id="CHEBI:4139"/>
    </reaction>
    <physiologicalReaction direction="right-to-left" evidence="7">
        <dbReference type="Rhea" id="RHEA:34917"/>
    </physiologicalReaction>
</comment>
<feature type="compositionally biased region" description="Basic and acidic residues" evidence="15">
    <location>
        <begin position="53"/>
        <end position="63"/>
    </location>
</feature>
<dbReference type="InterPro" id="IPR003663">
    <property type="entry name" value="Sugar/inositol_transpt"/>
</dbReference>
<dbReference type="InterPro" id="IPR050360">
    <property type="entry name" value="MFS_Sugar_Transporters"/>
</dbReference>
<feature type="transmembrane region" description="Helical" evidence="16">
    <location>
        <begin position="261"/>
        <end position="278"/>
    </location>
</feature>
<feature type="transmembrane region" description="Helical" evidence="16">
    <location>
        <begin position="474"/>
        <end position="493"/>
    </location>
</feature>
<keyword evidence="19" id="KW-1185">Reference proteome</keyword>
<dbReference type="Gene3D" id="1.20.1250.20">
    <property type="entry name" value="MFS general substrate transporter like domains"/>
    <property type="match status" value="1"/>
</dbReference>
<sequence length="550" mass="60312">MSTTADSSSNLLRKSRQERMLEDSINNPIPPAIEAEIEKTQDANSEDLEADGGNEKEEQHPENGKLSSLKASHSMPKRTKKFIILVACVAAMGGLIFGYDIAGAGATFVMEGFELHFGWKCVEGDLECTPATTSEIDRDKGLINGLFGIGATFGALINPYFAEKHGRRISLSISAVVFILGAAIQSFSPTMAVMWTGRIFSGMGIGMLSMCAPIYIAECSPEHIRGALGTLWQLAITLGIVVASAANLGLQHLDWGWRLSYGGNISFAIVMLICLAFMPESPRWLAAHASEEETRKALARMRFEDEIDLEYTKIMIEIGEELEMGVAPWSEVFSDHNCMRRRVLLGVLFFAFQQLAGINAVMFYAPDILNKFFSENTAVYGTFILNVVNCLATFITVATVDKFGRTKLLVVGGCLMFPFLLVIGILATVDQTQGVGYAVIVFSALYIISFAASWGPVLWVIVGEMFPFRTRGKAVGAATMSHWIFTTIVGALFPVASSASLSACFFFFAAMIFIGNCVVYFYQVETAERTIEQIDEAYATHKPALKRKDW</sequence>
<comment type="subcellular location">
    <subcellularLocation>
        <location evidence="1">Membrane</location>
        <topology evidence="1">Multi-pass membrane protein</topology>
    </subcellularLocation>
</comment>
<feature type="transmembrane region" description="Helical" evidence="16">
    <location>
        <begin position="199"/>
        <end position="217"/>
    </location>
</feature>
<dbReference type="InterPro" id="IPR005828">
    <property type="entry name" value="MFS_sugar_transport-like"/>
</dbReference>
<feature type="transmembrane region" description="Helical" evidence="16">
    <location>
        <begin position="435"/>
        <end position="462"/>
    </location>
</feature>
<comment type="subunit">
    <text evidence="3">Homodimer.</text>
</comment>
<dbReference type="GO" id="GO:0005351">
    <property type="term" value="F:carbohydrate:proton symporter activity"/>
    <property type="evidence" value="ECO:0007669"/>
    <property type="project" value="TreeGrafter"/>
</dbReference>
<evidence type="ECO:0000256" key="1">
    <source>
        <dbReference type="ARBA" id="ARBA00004141"/>
    </source>
</evidence>
<proteinExistence type="inferred from homology"/>
<dbReference type="Proteomes" id="UP001153069">
    <property type="component" value="Unassembled WGS sequence"/>
</dbReference>
<feature type="transmembrane region" description="Helical" evidence="16">
    <location>
        <begin position="377"/>
        <end position="397"/>
    </location>
</feature>
<feature type="transmembrane region" description="Helical" evidence="16">
    <location>
        <begin position="142"/>
        <end position="162"/>
    </location>
</feature>
<comment type="catalytic activity">
    <reaction evidence="12">
        <text>D-fructose(out) = D-fructose(in)</text>
        <dbReference type="Rhea" id="RHEA:60372"/>
        <dbReference type="ChEBI" id="CHEBI:37721"/>
    </reaction>
    <physiologicalReaction direction="left-to-right" evidence="12">
        <dbReference type="Rhea" id="RHEA:60373"/>
    </physiologicalReaction>
</comment>
<evidence type="ECO:0000313" key="19">
    <source>
        <dbReference type="Proteomes" id="UP001153069"/>
    </source>
</evidence>
<evidence type="ECO:0000256" key="12">
    <source>
        <dbReference type="ARBA" id="ARBA00044710"/>
    </source>
</evidence>
<keyword evidence="14" id="KW-0813">Transport</keyword>
<comment type="caution">
    <text evidence="18">The sequence shown here is derived from an EMBL/GenBank/DDBJ whole genome shotgun (WGS) entry which is preliminary data.</text>
</comment>
<dbReference type="PROSITE" id="PS00217">
    <property type="entry name" value="SUGAR_TRANSPORT_2"/>
    <property type="match status" value="1"/>
</dbReference>
<dbReference type="CDD" id="cd17315">
    <property type="entry name" value="MFS_GLUT_like"/>
    <property type="match status" value="1"/>
</dbReference>
<evidence type="ECO:0000256" key="16">
    <source>
        <dbReference type="SAM" id="Phobius"/>
    </source>
</evidence>
<evidence type="ECO:0000256" key="11">
    <source>
        <dbReference type="ARBA" id="ARBA00044668"/>
    </source>
</evidence>
<dbReference type="EMBL" id="CAICTM010000003">
    <property type="protein sequence ID" value="CAB9496242.1"/>
    <property type="molecule type" value="Genomic_DNA"/>
</dbReference>
<gene>
    <name evidence="18" type="ORF">SEMRO_3_G002170.1</name>
</gene>
<feature type="compositionally biased region" description="Polar residues" evidence="15">
    <location>
        <begin position="1"/>
        <end position="12"/>
    </location>
</feature>
<comment type="catalytic activity">
    <reaction evidence="11">
        <text>D-glucosamine(out) = D-glucosamine(in)</text>
        <dbReference type="Rhea" id="RHEA:78423"/>
        <dbReference type="ChEBI" id="CHEBI:58723"/>
    </reaction>
    <physiologicalReaction direction="left-to-right" evidence="11">
        <dbReference type="Rhea" id="RHEA:78424"/>
    </physiologicalReaction>
</comment>
<evidence type="ECO:0000256" key="2">
    <source>
        <dbReference type="ARBA" id="ARBA00010992"/>
    </source>
</evidence>
<dbReference type="InterPro" id="IPR020846">
    <property type="entry name" value="MFS_dom"/>
</dbReference>
<dbReference type="InterPro" id="IPR005829">
    <property type="entry name" value="Sugar_transporter_CS"/>
</dbReference>
<dbReference type="InterPro" id="IPR036259">
    <property type="entry name" value="MFS_trans_sf"/>
</dbReference>
<comment type="catalytic activity">
    <reaction evidence="8">
        <text>D-glucose(out) = D-glucose(in)</text>
        <dbReference type="Rhea" id="RHEA:60376"/>
        <dbReference type="ChEBI" id="CHEBI:4167"/>
    </reaction>
    <physiologicalReaction direction="left-to-right" evidence="8">
        <dbReference type="Rhea" id="RHEA:60377"/>
    </physiologicalReaction>
</comment>
<evidence type="ECO:0000256" key="7">
    <source>
        <dbReference type="ARBA" id="ARBA00044637"/>
    </source>
</evidence>
<evidence type="ECO:0000259" key="17">
    <source>
        <dbReference type="PROSITE" id="PS50850"/>
    </source>
</evidence>
<feature type="transmembrane region" description="Helical" evidence="16">
    <location>
        <begin position="343"/>
        <end position="365"/>
    </location>
</feature>
<feature type="transmembrane region" description="Helical" evidence="16">
    <location>
        <begin position="82"/>
        <end position="102"/>
    </location>
</feature>
<dbReference type="PANTHER" id="PTHR48022:SF2">
    <property type="entry name" value="PLASTIDIC GLUCOSE TRANSPORTER 4"/>
    <property type="match status" value="1"/>
</dbReference>
<dbReference type="SUPFAM" id="SSF103473">
    <property type="entry name" value="MFS general substrate transporter"/>
    <property type="match status" value="1"/>
</dbReference>
<protein>
    <recommendedName>
        <fullName evidence="13">Hexose transporter 1</fullName>
    </recommendedName>
</protein>
<comment type="similarity">
    <text evidence="2 14">Belongs to the major facilitator superfamily. Sugar transporter (TC 2.A.1.1) family.</text>
</comment>